<accession>A0ABQ1ISI6</accession>
<dbReference type="InterPro" id="IPR050679">
    <property type="entry name" value="Bact_HTH_transcr_reg"/>
</dbReference>
<dbReference type="PANTHER" id="PTHR44846:SF1">
    <property type="entry name" value="MANNOSYL-D-GLYCERATE TRANSPORT_METABOLISM SYSTEM REPRESSOR MNGR-RELATED"/>
    <property type="match status" value="1"/>
</dbReference>
<name>A0ABQ1ISI6_9PROT</name>
<dbReference type="PANTHER" id="PTHR44846">
    <property type="entry name" value="MANNOSYL-D-GLYCERATE TRANSPORT/METABOLISM SYSTEM REPRESSOR MNGR-RELATED"/>
    <property type="match status" value="1"/>
</dbReference>
<dbReference type="InterPro" id="IPR036390">
    <property type="entry name" value="WH_DNA-bd_sf"/>
</dbReference>
<evidence type="ECO:0000256" key="1">
    <source>
        <dbReference type="ARBA" id="ARBA00023015"/>
    </source>
</evidence>
<keyword evidence="2" id="KW-0238">DNA-binding</keyword>
<evidence type="ECO:0000313" key="6">
    <source>
        <dbReference type="EMBL" id="GGB50814.1"/>
    </source>
</evidence>
<feature type="domain" description="HTH gntR-type" evidence="5">
    <location>
        <begin position="64"/>
        <end position="132"/>
    </location>
</feature>
<dbReference type="SUPFAM" id="SSF64288">
    <property type="entry name" value="Chorismate lyase-like"/>
    <property type="match status" value="1"/>
</dbReference>
<dbReference type="InterPro" id="IPR036388">
    <property type="entry name" value="WH-like_DNA-bd_sf"/>
</dbReference>
<dbReference type="SUPFAM" id="SSF46785">
    <property type="entry name" value="Winged helix' DNA-binding domain"/>
    <property type="match status" value="1"/>
</dbReference>
<evidence type="ECO:0000256" key="2">
    <source>
        <dbReference type="ARBA" id="ARBA00023125"/>
    </source>
</evidence>
<dbReference type="Gene3D" id="1.10.10.10">
    <property type="entry name" value="Winged helix-like DNA-binding domain superfamily/Winged helix DNA-binding domain"/>
    <property type="match status" value="1"/>
</dbReference>
<evidence type="ECO:0000256" key="3">
    <source>
        <dbReference type="ARBA" id="ARBA00023163"/>
    </source>
</evidence>
<proteinExistence type="predicted"/>
<dbReference type="Pfam" id="PF00392">
    <property type="entry name" value="GntR"/>
    <property type="match status" value="1"/>
</dbReference>
<gene>
    <name evidence="6" type="ORF">GCM10011505_34840</name>
</gene>
<keyword evidence="7" id="KW-1185">Reference proteome</keyword>
<dbReference type="InterPro" id="IPR000524">
    <property type="entry name" value="Tscrpt_reg_HTH_GntR"/>
</dbReference>
<comment type="caution">
    <text evidence="6">The sequence shown here is derived from an EMBL/GenBank/DDBJ whole genome shotgun (WGS) entry which is preliminary data.</text>
</comment>
<evidence type="ECO:0000313" key="7">
    <source>
        <dbReference type="Proteomes" id="UP000603352"/>
    </source>
</evidence>
<sequence>MNEIGDRVPPGTDGEDGGRDAGRGQGVATRPDGNRHPAAGSGRDGAPRDGTPGHDGTLGREGPTPLYHRLYVIFREKILGGELRDGDILPSEHDIARDYGVSRITAKRALDDLAGEGLVNRQRGRGTMVTHHYRPAPIRAPLDGLIATIQNIGARSGMRLVSLARVPASPAIADELKLAPGTELVAAERVRAADGKPFALLSTHTLPAAATGFTAASLAHRPRMGMFEDAGFRVEAARQKLSAQLADDRLAQLLDVAPGAALLRLTRTLYDPAMRPFDHLVSLYVPERFEYRMDLTRSDAADGGWKPARLTMGE</sequence>
<dbReference type="EMBL" id="BMDZ01000046">
    <property type="protein sequence ID" value="GGB50814.1"/>
    <property type="molecule type" value="Genomic_DNA"/>
</dbReference>
<evidence type="ECO:0000259" key="5">
    <source>
        <dbReference type="PROSITE" id="PS50949"/>
    </source>
</evidence>
<keyword evidence="3" id="KW-0804">Transcription</keyword>
<reference evidence="7" key="1">
    <citation type="journal article" date="2019" name="Int. J. Syst. Evol. Microbiol.">
        <title>The Global Catalogue of Microorganisms (GCM) 10K type strain sequencing project: providing services to taxonomists for standard genome sequencing and annotation.</title>
        <authorList>
            <consortium name="The Broad Institute Genomics Platform"/>
            <consortium name="The Broad Institute Genome Sequencing Center for Infectious Disease"/>
            <person name="Wu L."/>
            <person name="Ma J."/>
        </authorList>
    </citation>
    <scope>NUCLEOTIDE SEQUENCE [LARGE SCALE GENOMIC DNA]</scope>
    <source>
        <strain evidence="7">CGMCC 1.10188</strain>
    </source>
</reference>
<dbReference type="SMART" id="SM00866">
    <property type="entry name" value="UTRA"/>
    <property type="match status" value="1"/>
</dbReference>
<dbReference type="Pfam" id="PF07702">
    <property type="entry name" value="UTRA"/>
    <property type="match status" value="1"/>
</dbReference>
<dbReference type="SMART" id="SM00345">
    <property type="entry name" value="HTH_GNTR"/>
    <property type="match status" value="1"/>
</dbReference>
<dbReference type="InterPro" id="IPR028978">
    <property type="entry name" value="Chorismate_lyase_/UTRA_dom_sf"/>
</dbReference>
<dbReference type="PROSITE" id="PS50949">
    <property type="entry name" value="HTH_GNTR"/>
    <property type="match status" value="1"/>
</dbReference>
<evidence type="ECO:0000256" key="4">
    <source>
        <dbReference type="SAM" id="MobiDB-lite"/>
    </source>
</evidence>
<feature type="region of interest" description="Disordered" evidence="4">
    <location>
        <begin position="1"/>
        <end position="62"/>
    </location>
</feature>
<keyword evidence="1" id="KW-0805">Transcription regulation</keyword>
<dbReference type="CDD" id="cd07377">
    <property type="entry name" value="WHTH_GntR"/>
    <property type="match status" value="1"/>
</dbReference>
<dbReference type="Proteomes" id="UP000603352">
    <property type="component" value="Unassembled WGS sequence"/>
</dbReference>
<dbReference type="PRINTS" id="PR00035">
    <property type="entry name" value="HTHGNTR"/>
</dbReference>
<dbReference type="Gene3D" id="3.40.1410.10">
    <property type="entry name" value="Chorismate lyase-like"/>
    <property type="match status" value="1"/>
</dbReference>
<dbReference type="RefSeq" id="WP_188580167.1">
    <property type="nucleotide sequence ID" value="NZ_BMDZ01000046.1"/>
</dbReference>
<dbReference type="InterPro" id="IPR011663">
    <property type="entry name" value="UTRA"/>
</dbReference>
<protein>
    <submittedName>
        <fullName evidence="6">GntR family transcriptional regulator</fullName>
    </submittedName>
</protein>
<organism evidence="6 7">
    <name type="scientific">Tistrella bauzanensis</name>
    <dbReference type="NCBI Taxonomy" id="657419"/>
    <lineage>
        <taxon>Bacteria</taxon>
        <taxon>Pseudomonadati</taxon>
        <taxon>Pseudomonadota</taxon>
        <taxon>Alphaproteobacteria</taxon>
        <taxon>Geminicoccales</taxon>
        <taxon>Geminicoccaceae</taxon>
        <taxon>Tistrella</taxon>
    </lineage>
</organism>